<gene>
    <name evidence="1" type="ORF">CRX53_14000</name>
</gene>
<dbReference type="AlphaFoldDB" id="A0A855EHS6"/>
<protein>
    <recommendedName>
        <fullName evidence="3">Toluene hydroxylase</fullName>
    </recommendedName>
</protein>
<sequence length="82" mass="9453">MRRDMSTIQDIRNQLATLVTEAHKVACSLDIGDERTEAFELYEALRRLQRHGAATDMLAATNPLLSHCCEDDDEDWWDDEDD</sequence>
<comment type="caution">
    <text evidence="1">The sequence shown here is derived from an EMBL/GenBank/DDBJ whole genome shotgun (WGS) entry which is preliminary data.</text>
</comment>
<reference evidence="2" key="1">
    <citation type="submission" date="2017-09" db="EMBL/GenBank/DDBJ databases">
        <title>FDA dAtabase for Regulatory Grade micrObial Sequences (FDA-ARGOS): Supporting development and validation of Infectious Disease Dx tests.</title>
        <authorList>
            <person name="Minogue T."/>
            <person name="Wolcott M."/>
            <person name="Wasieloski L."/>
            <person name="Aguilar W."/>
            <person name="Moore D."/>
            <person name="Tallon L."/>
            <person name="Sadzewicz L."/>
            <person name="Ott S."/>
            <person name="Zhao X."/>
            <person name="Nagaraj S."/>
            <person name="Vavikolanu K."/>
            <person name="Aluvathingal J."/>
            <person name="Nadendla S."/>
            <person name="Sichtig H."/>
        </authorList>
    </citation>
    <scope>NUCLEOTIDE SEQUENCE [LARGE SCALE GENOMIC DNA]</scope>
    <source>
        <strain evidence="2">FDAARGOS_404</strain>
    </source>
</reference>
<evidence type="ECO:0000313" key="1">
    <source>
        <dbReference type="EMBL" id="PHH04990.1"/>
    </source>
</evidence>
<evidence type="ECO:0000313" key="2">
    <source>
        <dbReference type="Proteomes" id="UP000222768"/>
    </source>
</evidence>
<dbReference type="EMBL" id="PDLK01000002">
    <property type="protein sequence ID" value="PHH04990.1"/>
    <property type="molecule type" value="Genomic_DNA"/>
</dbReference>
<accession>A0A855EHS6</accession>
<dbReference type="Proteomes" id="UP000222768">
    <property type="component" value="Unassembled WGS sequence"/>
</dbReference>
<organism evidence="1 2">
    <name type="scientific">Leclercia adecarboxylata</name>
    <dbReference type="NCBI Taxonomy" id="83655"/>
    <lineage>
        <taxon>Bacteria</taxon>
        <taxon>Pseudomonadati</taxon>
        <taxon>Pseudomonadota</taxon>
        <taxon>Gammaproteobacteria</taxon>
        <taxon>Enterobacterales</taxon>
        <taxon>Enterobacteriaceae</taxon>
        <taxon>Leclercia</taxon>
    </lineage>
</organism>
<name>A0A855EHS6_9ENTR</name>
<proteinExistence type="predicted"/>
<evidence type="ECO:0008006" key="3">
    <source>
        <dbReference type="Google" id="ProtNLM"/>
    </source>
</evidence>